<dbReference type="AlphaFoldDB" id="A0AAV8X1S7"/>
<dbReference type="GO" id="GO:0006629">
    <property type="term" value="P:lipid metabolic process"/>
    <property type="evidence" value="ECO:0007669"/>
    <property type="project" value="InterPro"/>
</dbReference>
<organism evidence="1 2">
    <name type="scientific">Rhamnusium bicolor</name>
    <dbReference type="NCBI Taxonomy" id="1586634"/>
    <lineage>
        <taxon>Eukaryota</taxon>
        <taxon>Metazoa</taxon>
        <taxon>Ecdysozoa</taxon>
        <taxon>Arthropoda</taxon>
        <taxon>Hexapoda</taxon>
        <taxon>Insecta</taxon>
        <taxon>Pterygota</taxon>
        <taxon>Neoptera</taxon>
        <taxon>Endopterygota</taxon>
        <taxon>Coleoptera</taxon>
        <taxon>Polyphaga</taxon>
        <taxon>Cucujiformia</taxon>
        <taxon>Chrysomeloidea</taxon>
        <taxon>Cerambycidae</taxon>
        <taxon>Lepturinae</taxon>
        <taxon>Rhagiini</taxon>
        <taxon>Rhamnusium</taxon>
    </lineage>
</organism>
<dbReference type="GO" id="GO:0008081">
    <property type="term" value="F:phosphoric diester hydrolase activity"/>
    <property type="evidence" value="ECO:0007669"/>
    <property type="project" value="InterPro"/>
</dbReference>
<dbReference type="Proteomes" id="UP001162156">
    <property type="component" value="Unassembled WGS sequence"/>
</dbReference>
<evidence type="ECO:0000313" key="2">
    <source>
        <dbReference type="Proteomes" id="UP001162156"/>
    </source>
</evidence>
<keyword evidence="2" id="KW-1185">Reference proteome</keyword>
<protein>
    <submittedName>
        <fullName evidence="1">Uncharacterized protein</fullName>
    </submittedName>
</protein>
<name>A0AAV8X1S7_9CUCU</name>
<dbReference type="Gene3D" id="3.20.20.190">
    <property type="entry name" value="Phosphatidylinositol (PI) phosphodiesterase"/>
    <property type="match status" value="1"/>
</dbReference>
<sequence>MTDFFINHDLVRVIKIKHIFDEIKKFLQLAPKEIIVLDFHRFPYPTNFTYNLHKKFIDVVYEALGIHALPTKDLQVGKGPSLNEIWAKNKNLIICYADKATVIGKYNTILICYNIFSTLFVLMY</sequence>
<proteinExistence type="predicted"/>
<evidence type="ECO:0000313" key="1">
    <source>
        <dbReference type="EMBL" id="KAJ8932874.1"/>
    </source>
</evidence>
<dbReference type="InterPro" id="IPR017946">
    <property type="entry name" value="PLC-like_Pdiesterase_TIM-brl"/>
</dbReference>
<accession>A0AAV8X1S7</accession>
<dbReference type="SUPFAM" id="SSF51695">
    <property type="entry name" value="PLC-like phosphodiesterases"/>
    <property type="match status" value="1"/>
</dbReference>
<dbReference type="EMBL" id="JANEYF010003954">
    <property type="protein sequence ID" value="KAJ8932874.1"/>
    <property type="molecule type" value="Genomic_DNA"/>
</dbReference>
<gene>
    <name evidence="1" type="ORF">NQ314_014354</name>
</gene>
<reference evidence="1" key="1">
    <citation type="journal article" date="2023" name="Insect Mol. Biol.">
        <title>Genome sequencing provides insights into the evolution of gene families encoding plant cell wall-degrading enzymes in longhorned beetles.</title>
        <authorList>
            <person name="Shin N.R."/>
            <person name="Okamura Y."/>
            <person name="Kirsch R."/>
            <person name="Pauchet Y."/>
        </authorList>
    </citation>
    <scope>NUCLEOTIDE SEQUENCE</scope>
    <source>
        <strain evidence="1">RBIC_L_NR</strain>
    </source>
</reference>
<comment type="caution">
    <text evidence="1">The sequence shown here is derived from an EMBL/GenBank/DDBJ whole genome shotgun (WGS) entry which is preliminary data.</text>
</comment>